<sequence>MAVPVGTGRAAVVEAIAAFPNHLAWGTGDPDWGDAPPPEQVETTALINEVGRRVALDIGYATPDDQGDIVVPTGRFLRVDDPTNHLMSE</sequence>
<dbReference type="InterPro" id="IPR058040">
    <property type="entry name" value="BW3TFN"/>
</dbReference>
<dbReference type="EMBL" id="CAADFI010000146">
    <property type="protein sequence ID" value="VFJ98899.1"/>
    <property type="molecule type" value="Genomic_DNA"/>
</dbReference>
<name>A0A450VG05_9GAMM</name>
<organism evidence="3">
    <name type="scientific">Candidatus Kentrum eta</name>
    <dbReference type="NCBI Taxonomy" id="2126337"/>
    <lineage>
        <taxon>Bacteria</taxon>
        <taxon>Pseudomonadati</taxon>
        <taxon>Pseudomonadota</taxon>
        <taxon>Gammaproteobacteria</taxon>
        <taxon>Candidatus Kentrum</taxon>
    </lineage>
</organism>
<evidence type="ECO:0000313" key="1">
    <source>
        <dbReference type="EMBL" id="VFJ98660.1"/>
    </source>
</evidence>
<accession>A0A450VG05</accession>
<gene>
    <name evidence="1" type="ORF">BECKH772A_GA0070896_101443</name>
    <name evidence="2" type="ORF">BECKH772B_GA0070898_101463</name>
    <name evidence="3" type="ORF">BECKH772C_GA0070978_101423</name>
</gene>
<evidence type="ECO:0000313" key="2">
    <source>
        <dbReference type="EMBL" id="VFJ98899.1"/>
    </source>
</evidence>
<proteinExistence type="predicted"/>
<reference evidence="3" key="1">
    <citation type="submission" date="2019-02" db="EMBL/GenBank/DDBJ databases">
        <authorList>
            <person name="Gruber-Vodicka R. H."/>
            <person name="Seah K. B. B."/>
        </authorList>
    </citation>
    <scope>NUCLEOTIDE SEQUENCE</scope>
    <source>
        <strain evidence="3">BECK_SA2B12</strain>
        <strain evidence="1">BECK_SA2B15</strain>
        <strain evidence="2">BECK_SA2B20</strain>
    </source>
</reference>
<dbReference type="EMBL" id="CAADFJ010000142">
    <property type="protein sequence ID" value="VFK03714.1"/>
    <property type="molecule type" value="Genomic_DNA"/>
</dbReference>
<dbReference type="Pfam" id="PF25691">
    <property type="entry name" value="BW3TFN"/>
    <property type="match status" value="1"/>
</dbReference>
<dbReference type="AlphaFoldDB" id="A0A450VG05"/>
<protein>
    <submittedName>
        <fullName evidence="3">Uncharacterized protein</fullName>
    </submittedName>
</protein>
<dbReference type="EMBL" id="CAADFG010000144">
    <property type="protein sequence ID" value="VFJ98660.1"/>
    <property type="molecule type" value="Genomic_DNA"/>
</dbReference>
<evidence type="ECO:0000313" key="3">
    <source>
        <dbReference type="EMBL" id="VFK03714.1"/>
    </source>
</evidence>